<reference evidence="4 5" key="1">
    <citation type="journal article" date="2024" name="Nat. Commun.">
        <title>Phylogenomics reveals the evolutionary origins of lichenization in chlorophyte algae.</title>
        <authorList>
            <person name="Puginier C."/>
            <person name="Libourel C."/>
            <person name="Otte J."/>
            <person name="Skaloud P."/>
            <person name="Haon M."/>
            <person name="Grisel S."/>
            <person name="Petersen M."/>
            <person name="Berrin J.G."/>
            <person name="Delaux P.M."/>
            <person name="Dal Grande F."/>
            <person name="Keller J."/>
        </authorList>
    </citation>
    <scope>NUCLEOTIDE SEQUENCE [LARGE SCALE GENOMIC DNA]</scope>
    <source>
        <strain evidence="4 5">SAG 2036</strain>
    </source>
</reference>
<evidence type="ECO:0000256" key="2">
    <source>
        <dbReference type="SAM" id="Phobius"/>
    </source>
</evidence>
<dbReference type="CDD" id="cd06257">
    <property type="entry name" value="DnaJ"/>
    <property type="match status" value="1"/>
</dbReference>
<dbReference type="PANTHER" id="PTHR45270">
    <property type="entry name" value="OS03G0832900 PROTEIN"/>
    <property type="match status" value="1"/>
</dbReference>
<feature type="region of interest" description="Disordered" evidence="1">
    <location>
        <begin position="304"/>
        <end position="332"/>
    </location>
</feature>
<dbReference type="Pfam" id="PF14901">
    <property type="entry name" value="Jiv90"/>
    <property type="match status" value="1"/>
</dbReference>
<feature type="compositionally biased region" description="Low complexity" evidence="1">
    <location>
        <begin position="305"/>
        <end position="315"/>
    </location>
</feature>
<dbReference type="PRINTS" id="PR00625">
    <property type="entry name" value="JDOMAIN"/>
</dbReference>
<name>A0AAW1NRD9_9CHLO</name>
<dbReference type="InterPro" id="IPR032843">
    <property type="entry name" value="Jiv"/>
</dbReference>
<keyword evidence="2" id="KW-1133">Transmembrane helix</keyword>
<comment type="caution">
    <text evidence="4">The sequence shown here is derived from an EMBL/GenBank/DDBJ whole genome shotgun (WGS) entry which is preliminary data.</text>
</comment>
<keyword evidence="2" id="KW-0812">Transmembrane</keyword>
<keyword evidence="2" id="KW-0472">Membrane</keyword>
<dbReference type="EMBL" id="JALJOQ010000162">
    <property type="protein sequence ID" value="KAK9792502.1"/>
    <property type="molecule type" value="Genomic_DNA"/>
</dbReference>
<dbReference type="SMART" id="SM00271">
    <property type="entry name" value="DnaJ"/>
    <property type="match status" value="1"/>
</dbReference>
<sequence>MAFQTRSRPVCNLCTWPLLWLLSRGGWWALLGTPMTLFAGLAFRQILSAQVAWVLLANSIHLSANLLSGSQGDEAPRSRALGRMDPGPVSVQGATGEVARVLGAADLWQVLEVPRSPALDVLKKAKRTKSLAVHPDKLPPATAGAPQAFVRVTQAYEVLSNAQQCRQYIEELRNAAADSTHNDASFSRAHSTGTDDSFFREDSAPTTYSWPCYEGAVPHTHKIQVTNRNKLSARYCSRCRLKHPARSGDGWLESGTFPFSRTRVFVCLDREILDITDLAYCTGLAFDANGELLPADTCSPILRMSTSNHHSSSNTGAARGGRHKHKQRGRRR</sequence>
<organism evidence="4 5">
    <name type="scientific">Symbiochloris irregularis</name>
    <dbReference type="NCBI Taxonomy" id="706552"/>
    <lineage>
        <taxon>Eukaryota</taxon>
        <taxon>Viridiplantae</taxon>
        <taxon>Chlorophyta</taxon>
        <taxon>core chlorophytes</taxon>
        <taxon>Trebouxiophyceae</taxon>
        <taxon>Trebouxiales</taxon>
        <taxon>Trebouxiaceae</taxon>
        <taxon>Symbiochloris</taxon>
    </lineage>
</organism>
<dbReference type="Pfam" id="PF00226">
    <property type="entry name" value="DnaJ"/>
    <property type="match status" value="1"/>
</dbReference>
<dbReference type="PROSITE" id="PS50076">
    <property type="entry name" value="DNAJ_2"/>
    <property type="match status" value="1"/>
</dbReference>
<evidence type="ECO:0000259" key="3">
    <source>
        <dbReference type="PROSITE" id="PS50076"/>
    </source>
</evidence>
<proteinExistence type="predicted"/>
<dbReference type="InterPro" id="IPR001623">
    <property type="entry name" value="DnaJ_domain"/>
</dbReference>
<dbReference type="PANTHER" id="PTHR45270:SF4">
    <property type="entry name" value="CHAPERONE DNAJ-DOMAIN SUPERFAMILY PROTEIN"/>
    <property type="match status" value="1"/>
</dbReference>
<feature type="transmembrane region" description="Helical" evidence="2">
    <location>
        <begin position="25"/>
        <end position="43"/>
    </location>
</feature>
<dbReference type="Gene3D" id="1.10.287.110">
    <property type="entry name" value="DnaJ domain"/>
    <property type="match status" value="1"/>
</dbReference>
<feature type="domain" description="J" evidence="3">
    <location>
        <begin position="106"/>
        <end position="173"/>
    </location>
</feature>
<accession>A0AAW1NRD9</accession>
<dbReference type="AlphaFoldDB" id="A0AAW1NRD9"/>
<evidence type="ECO:0000256" key="1">
    <source>
        <dbReference type="SAM" id="MobiDB-lite"/>
    </source>
</evidence>
<evidence type="ECO:0000313" key="4">
    <source>
        <dbReference type="EMBL" id="KAK9792502.1"/>
    </source>
</evidence>
<dbReference type="Proteomes" id="UP001465755">
    <property type="component" value="Unassembled WGS sequence"/>
</dbReference>
<protein>
    <recommendedName>
        <fullName evidence="3">J domain-containing protein</fullName>
    </recommendedName>
</protein>
<dbReference type="InterPro" id="IPR036869">
    <property type="entry name" value="J_dom_sf"/>
</dbReference>
<evidence type="ECO:0000313" key="5">
    <source>
        <dbReference type="Proteomes" id="UP001465755"/>
    </source>
</evidence>
<dbReference type="SUPFAM" id="SSF46565">
    <property type="entry name" value="Chaperone J-domain"/>
    <property type="match status" value="1"/>
</dbReference>
<keyword evidence="5" id="KW-1185">Reference proteome</keyword>
<feature type="compositionally biased region" description="Basic residues" evidence="1">
    <location>
        <begin position="320"/>
        <end position="332"/>
    </location>
</feature>
<gene>
    <name evidence="4" type="ORF">WJX73_001852</name>
</gene>